<dbReference type="KEGG" id="mpi:Mpet_0720"/>
<reference evidence="9 10" key="1">
    <citation type="journal article" date="2010" name="Stand. Genomic Sci.">
        <title>Complete genome sequence of Methanoplanus petrolearius type strain (SEBR 4847).</title>
        <authorList>
            <person name="Brambilla E."/>
            <person name="Djao O.D."/>
            <person name="Daligault H."/>
            <person name="Lapidus A."/>
            <person name="Lucas S."/>
            <person name="Hammon N."/>
            <person name="Nolan M."/>
            <person name="Tice H."/>
            <person name="Cheng J.F."/>
            <person name="Han C."/>
            <person name="Tapia R."/>
            <person name="Goodwin L."/>
            <person name="Pitluck S."/>
            <person name="Liolios K."/>
            <person name="Ivanova N."/>
            <person name="Mavromatis K."/>
            <person name="Mikhailova N."/>
            <person name="Pati A."/>
            <person name="Chen A."/>
            <person name="Palaniappan K."/>
            <person name="Land M."/>
            <person name="Hauser L."/>
            <person name="Chang Y.J."/>
            <person name="Jeffries C.D."/>
            <person name="Rohde M."/>
            <person name="Spring S."/>
            <person name="Sikorski J."/>
            <person name="Goker M."/>
            <person name="Woyke T."/>
            <person name="Bristow J."/>
            <person name="Eisen J.A."/>
            <person name="Markowitz V."/>
            <person name="Hugenholtz P."/>
            <person name="Kyrpides N.C."/>
            <person name="Klenk H.P."/>
        </authorList>
    </citation>
    <scope>NUCLEOTIDE SEQUENCE [LARGE SCALE GENOMIC DNA]</scope>
    <source>
        <strain evidence="10">DSM 11571 / OCM 486 / SEBR 4847</strain>
    </source>
</reference>
<evidence type="ECO:0000259" key="8">
    <source>
        <dbReference type="Pfam" id="PF01996"/>
    </source>
</evidence>
<dbReference type="HOGENOM" id="CLU_051152_1_0_2"/>
<keyword evidence="5" id="KW-0630">Potassium</keyword>
<dbReference type="RefSeq" id="WP_013328672.1">
    <property type="nucleotide sequence ID" value="NC_014507.1"/>
</dbReference>
<dbReference type="GeneID" id="9743169"/>
<dbReference type="InterPro" id="IPR002847">
    <property type="entry name" value="F420-0_gamma-glut_ligase-dom"/>
</dbReference>
<evidence type="ECO:0000256" key="5">
    <source>
        <dbReference type="ARBA" id="ARBA00022958"/>
    </source>
</evidence>
<proteinExistence type="predicted"/>
<dbReference type="SUPFAM" id="SSF144010">
    <property type="entry name" value="CofE-like"/>
    <property type="match status" value="1"/>
</dbReference>
<accession>E1RII1</accession>
<evidence type="ECO:0000256" key="7">
    <source>
        <dbReference type="ARBA" id="ARBA00023211"/>
    </source>
</evidence>
<keyword evidence="3" id="KW-0547">Nucleotide-binding</keyword>
<dbReference type="GO" id="GO:0046872">
    <property type="term" value="F:metal ion binding"/>
    <property type="evidence" value="ECO:0007669"/>
    <property type="project" value="UniProtKB-KW"/>
</dbReference>
<dbReference type="InterPro" id="IPR008225">
    <property type="entry name" value="F420-0_g-glutamyl_ligase"/>
</dbReference>
<dbReference type="GO" id="GO:0005525">
    <property type="term" value="F:GTP binding"/>
    <property type="evidence" value="ECO:0007669"/>
    <property type="project" value="UniProtKB-KW"/>
</dbReference>
<gene>
    <name evidence="9" type="ordered locus">Mpet_0720</name>
</gene>
<keyword evidence="1" id="KW-0436">Ligase</keyword>
<dbReference type="PANTHER" id="PTHR47917:SF2">
    <property type="entry name" value="COENZYME F420:L-GLUTAMATE LIGASE-LIKE DOMAIN-CONTAINING PROTEIN"/>
    <property type="match status" value="1"/>
</dbReference>
<evidence type="ECO:0000256" key="2">
    <source>
        <dbReference type="ARBA" id="ARBA00022723"/>
    </source>
</evidence>
<dbReference type="GO" id="GO:0052618">
    <property type="term" value="F:coenzyme F420-0:L-glutamate ligase activity"/>
    <property type="evidence" value="ECO:0007669"/>
    <property type="project" value="TreeGrafter"/>
</dbReference>
<name>E1RII1_METP4</name>
<keyword evidence="7" id="KW-0464">Manganese</keyword>
<sequence>MGSSFQVFGIKTKILIPGDDMAEIIIDESSQAGGILDGDIIAIAESGLATTEDAIVRLSDVTPSEKAYEYERMYKIDARLAEIVISESDSIAGGIPGFLLSLKSGTLLPNAGVDGSNAPPGCVVTLPKDPDESAKRIHDKILEKTGKETGVLVIDSRTHAMRLGCSGVAIGCYGVSAITDERGKKDLFGHELEVTRLAVGDNLASAAELVMGESDECTPVAIIRGLSKYISKGSSGVGSIEPSECLFMGVAMNSNPALIDRDRKTE</sequence>
<dbReference type="Proteomes" id="UP000006565">
    <property type="component" value="Chromosome"/>
</dbReference>
<evidence type="ECO:0000256" key="4">
    <source>
        <dbReference type="ARBA" id="ARBA00022842"/>
    </source>
</evidence>
<keyword evidence="10" id="KW-1185">Reference proteome</keyword>
<evidence type="ECO:0000313" key="9">
    <source>
        <dbReference type="EMBL" id="ADN35494.1"/>
    </source>
</evidence>
<dbReference type="NCBIfam" id="TIGR01916">
    <property type="entry name" value="F420_cofE"/>
    <property type="match status" value="1"/>
</dbReference>
<keyword evidence="4" id="KW-0460">Magnesium</keyword>
<dbReference type="Gene3D" id="3.30.1330.100">
    <property type="entry name" value="CofE-like"/>
    <property type="match status" value="1"/>
</dbReference>
<protein>
    <submittedName>
        <fullName evidence="9">F420-dependent oxidoreductase</fullName>
    </submittedName>
</protein>
<organism evidence="9 10">
    <name type="scientific">Methanolacinia petrolearia (strain DSM 11571 / OCM 486 / SEBR 4847)</name>
    <name type="common">Methanoplanus petrolearius</name>
    <dbReference type="NCBI Taxonomy" id="679926"/>
    <lineage>
        <taxon>Archaea</taxon>
        <taxon>Methanobacteriati</taxon>
        <taxon>Methanobacteriota</taxon>
        <taxon>Stenosarchaea group</taxon>
        <taxon>Methanomicrobia</taxon>
        <taxon>Methanomicrobiales</taxon>
        <taxon>Methanomicrobiaceae</taxon>
        <taxon>Methanolacinia</taxon>
    </lineage>
</organism>
<dbReference type="STRING" id="679926.Mpet_0720"/>
<evidence type="ECO:0000313" key="10">
    <source>
        <dbReference type="Proteomes" id="UP000006565"/>
    </source>
</evidence>
<evidence type="ECO:0000256" key="1">
    <source>
        <dbReference type="ARBA" id="ARBA00022598"/>
    </source>
</evidence>
<evidence type="ECO:0000256" key="6">
    <source>
        <dbReference type="ARBA" id="ARBA00023134"/>
    </source>
</evidence>
<dbReference type="PANTHER" id="PTHR47917">
    <property type="match status" value="1"/>
</dbReference>
<dbReference type="OrthoDB" id="11383at2157"/>
<dbReference type="Pfam" id="PF01996">
    <property type="entry name" value="F420_ligase"/>
    <property type="match status" value="1"/>
</dbReference>
<keyword evidence="2" id="KW-0479">Metal-binding</keyword>
<dbReference type="EMBL" id="CP002117">
    <property type="protein sequence ID" value="ADN35494.1"/>
    <property type="molecule type" value="Genomic_DNA"/>
</dbReference>
<dbReference type="AlphaFoldDB" id="E1RII1"/>
<feature type="domain" description="Coenzyme F420:L-glutamate ligase-like" evidence="8">
    <location>
        <begin position="9"/>
        <end position="225"/>
    </location>
</feature>
<keyword evidence="6" id="KW-0342">GTP-binding</keyword>
<dbReference type="Gene3D" id="3.90.1660.10">
    <property type="entry name" value="CofE-like domain"/>
    <property type="match status" value="1"/>
</dbReference>
<dbReference type="eggNOG" id="arCOG02714">
    <property type="taxonomic scope" value="Archaea"/>
</dbReference>
<evidence type="ECO:0000256" key="3">
    <source>
        <dbReference type="ARBA" id="ARBA00022741"/>
    </source>
</evidence>